<sequence>MDFTECYSDTVSSLAVAARERNARRVSLLIQRGCSVDSRDNRGWNALHEAAAAGTIVCVRQLLKAAAGASRGCRAYVGSLTHEGESALYLAAQRRHLDVVKLLLRAHADINQPTNDLSCPLYAAVDCGHTDIVELLVRKGAEVNGTHTASCWTCLHQAAYKGHSDIVRILVGVCRLEVFDDHMITPLFVAAQYGQKQCLQILADAGANVNAQASDLATPLLIASQEGHEGCVEILLDHNANPNLSCSDNWPQLPIHAAAEFGHNTVLARLIAVTDRVCDRGEGELSPLYSAVKNNHSHCVDLLLRAGFSPDAQDCSSLFSSDTTSPLAYTLALKCTSFQPFSDSARLLVAAGATLTRREWLYILAMCKSDVLQYVLQQRSIPRPEQLSRTISLCSRPEQQSNSPLSPEELRGLVCEALDMVCHASYWLPTLLQAGLEPSLLLQQPYLLGKADSEVLNYFLQFVNWSTLSHPLKDILLHRKESTWRPHHECVPSLSHLCRLRVREELGSVVLMQTDVVRQLPLPPPLQLYLQFRDIPPPSHATTVPQRGFPQRL</sequence>
<dbReference type="PROSITE" id="PS50088">
    <property type="entry name" value="ANK_REPEAT"/>
    <property type="match status" value="6"/>
</dbReference>
<dbReference type="Pfam" id="PF07525">
    <property type="entry name" value="SOCS_box"/>
    <property type="match status" value="1"/>
</dbReference>
<reference evidence="5" key="1">
    <citation type="submission" date="2025-08" db="UniProtKB">
        <authorList>
            <consortium name="RefSeq"/>
        </authorList>
    </citation>
    <scope>IDENTIFICATION</scope>
</reference>
<dbReference type="PANTHER" id="PTHR46224:SF6">
    <property type="entry name" value="ANKYRIN REPEAT FAMILY PROTEIN"/>
    <property type="match status" value="1"/>
</dbReference>
<evidence type="ECO:0000256" key="1">
    <source>
        <dbReference type="ARBA" id="ARBA00004906"/>
    </source>
</evidence>
<dbReference type="SMART" id="SM00253">
    <property type="entry name" value="SOCS"/>
    <property type="match status" value="1"/>
</dbReference>
<feature type="repeat" description="ANK" evidence="2">
    <location>
        <begin position="9"/>
        <end position="41"/>
    </location>
</feature>
<dbReference type="InterPro" id="IPR002110">
    <property type="entry name" value="Ankyrin_rpt"/>
</dbReference>
<dbReference type="InterPro" id="IPR036036">
    <property type="entry name" value="SOCS_box-like_dom_sf"/>
</dbReference>
<dbReference type="PROSITE" id="PS50297">
    <property type="entry name" value="ANK_REP_REGION"/>
    <property type="match status" value="4"/>
</dbReference>
<feature type="domain" description="SOCS box" evidence="3">
    <location>
        <begin position="467"/>
        <end position="536"/>
    </location>
</feature>
<dbReference type="PRINTS" id="PR01415">
    <property type="entry name" value="ANKYRIN"/>
</dbReference>
<dbReference type="AlphaFoldDB" id="A0A1S3MQ99"/>
<comment type="pathway">
    <text evidence="1">Protein modification; protein ubiquitination.</text>
</comment>
<dbReference type="GO" id="GO:0016567">
    <property type="term" value="P:protein ubiquitination"/>
    <property type="evidence" value="ECO:0007669"/>
    <property type="project" value="UniProtKB-UniPathway"/>
</dbReference>
<dbReference type="Gene3D" id="1.25.40.20">
    <property type="entry name" value="Ankyrin repeat-containing domain"/>
    <property type="match status" value="3"/>
</dbReference>
<dbReference type="Gene3D" id="1.10.750.20">
    <property type="entry name" value="SOCS box"/>
    <property type="match status" value="1"/>
</dbReference>
<dbReference type="SUPFAM" id="SSF158235">
    <property type="entry name" value="SOCS box-like"/>
    <property type="match status" value="1"/>
</dbReference>
<dbReference type="PANTHER" id="PTHR46224">
    <property type="entry name" value="ANKYRIN REPEAT FAMILY PROTEIN"/>
    <property type="match status" value="1"/>
</dbReference>
<dbReference type="Bgee" id="ENSSSAG00000077310">
    <property type="expression patterns" value="Expressed in fast muscle tissue and 24 other cell types or tissues"/>
</dbReference>
<dbReference type="InterPro" id="IPR051616">
    <property type="entry name" value="Cul2-RING_E3_ligase_SR"/>
</dbReference>
<proteinExistence type="predicted"/>
<dbReference type="FunFam" id="1.10.750.20:FF:000001">
    <property type="entry name" value="Ankyrin repeat and SOCS box containing 1"/>
    <property type="match status" value="1"/>
</dbReference>
<dbReference type="PROSITE" id="PS50225">
    <property type="entry name" value="SOCS"/>
    <property type="match status" value="1"/>
</dbReference>
<name>A0A1S3MQ99_SALSA</name>
<feature type="repeat" description="ANK" evidence="2">
    <location>
        <begin position="182"/>
        <end position="214"/>
    </location>
</feature>
<keyword evidence="2" id="KW-0040">ANK repeat</keyword>
<evidence type="ECO:0000313" key="4">
    <source>
        <dbReference type="Proteomes" id="UP001652741"/>
    </source>
</evidence>
<dbReference type="UniPathway" id="UPA00143"/>
<dbReference type="Proteomes" id="UP001652741">
    <property type="component" value="Chromosome ssa16"/>
</dbReference>
<dbReference type="InterPro" id="IPR001496">
    <property type="entry name" value="SOCS_box"/>
</dbReference>
<evidence type="ECO:0000259" key="3">
    <source>
        <dbReference type="PROSITE" id="PS50225"/>
    </source>
</evidence>
<dbReference type="GO" id="GO:0035556">
    <property type="term" value="P:intracellular signal transduction"/>
    <property type="evidence" value="ECO:0007669"/>
    <property type="project" value="InterPro"/>
</dbReference>
<dbReference type="SMART" id="SM00248">
    <property type="entry name" value="ANK"/>
    <property type="match status" value="8"/>
</dbReference>
<feature type="repeat" description="ANK" evidence="2">
    <location>
        <begin position="116"/>
        <end position="148"/>
    </location>
</feature>
<accession>A0A1S3MQ99</accession>
<dbReference type="Pfam" id="PF12796">
    <property type="entry name" value="Ank_2"/>
    <property type="match status" value="2"/>
</dbReference>
<dbReference type="KEGG" id="sasa:106574148"/>
<dbReference type="SMART" id="SM00969">
    <property type="entry name" value="SOCS_box"/>
    <property type="match status" value="1"/>
</dbReference>
<gene>
    <name evidence="5" type="primary">asb3</name>
</gene>
<evidence type="ECO:0000256" key="2">
    <source>
        <dbReference type="PROSITE-ProRule" id="PRU00023"/>
    </source>
</evidence>
<dbReference type="OrthoDB" id="194358at2759"/>
<evidence type="ECO:0000313" key="5">
    <source>
        <dbReference type="RefSeq" id="XP_014005260.1"/>
    </source>
</evidence>
<protein>
    <submittedName>
        <fullName evidence="5">Ankyrin repeat and SOCS box protein 3 isoform X1</fullName>
    </submittedName>
</protein>
<dbReference type="Pfam" id="PF00023">
    <property type="entry name" value="Ank"/>
    <property type="match status" value="2"/>
</dbReference>
<organism evidence="4 5">
    <name type="scientific">Salmo salar</name>
    <name type="common">Atlantic salmon</name>
    <dbReference type="NCBI Taxonomy" id="8030"/>
    <lineage>
        <taxon>Eukaryota</taxon>
        <taxon>Metazoa</taxon>
        <taxon>Chordata</taxon>
        <taxon>Craniata</taxon>
        <taxon>Vertebrata</taxon>
        <taxon>Euteleostomi</taxon>
        <taxon>Actinopterygii</taxon>
        <taxon>Neopterygii</taxon>
        <taxon>Teleostei</taxon>
        <taxon>Protacanthopterygii</taxon>
        <taxon>Salmoniformes</taxon>
        <taxon>Salmonidae</taxon>
        <taxon>Salmoninae</taxon>
        <taxon>Salmo</taxon>
    </lineage>
</organism>
<dbReference type="SUPFAM" id="SSF48403">
    <property type="entry name" value="Ankyrin repeat"/>
    <property type="match status" value="1"/>
</dbReference>
<dbReference type="RefSeq" id="XP_014005260.1">
    <property type="nucleotide sequence ID" value="XM_014149785.2"/>
</dbReference>
<keyword evidence="4" id="KW-1185">Reference proteome</keyword>
<feature type="repeat" description="ANK" evidence="2">
    <location>
        <begin position="83"/>
        <end position="115"/>
    </location>
</feature>
<dbReference type="InterPro" id="IPR036770">
    <property type="entry name" value="Ankyrin_rpt-contain_sf"/>
</dbReference>
<feature type="repeat" description="ANK" evidence="2">
    <location>
        <begin position="215"/>
        <end position="247"/>
    </location>
</feature>
<feature type="repeat" description="ANK" evidence="2">
    <location>
        <begin position="283"/>
        <end position="315"/>
    </location>
</feature>